<dbReference type="FunFam" id="1.10.10.60:FF:000001">
    <property type="entry name" value="MYB-related transcription factor"/>
    <property type="match status" value="1"/>
</dbReference>
<dbReference type="InterPro" id="IPR001005">
    <property type="entry name" value="SANT/Myb"/>
</dbReference>
<dbReference type="Gene3D" id="1.10.10.60">
    <property type="entry name" value="Homeodomain-like"/>
    <property type="match status" value="2"/>
</dbReference>
<keyword evidence="4" id="KW-0805">Transcription regulation</keyword>
<feature type="domain" description="Myb-like" evidence="9">
    <location>
        <begin position="9"/>
        <end position="61"/>
    </location>
</feature>
<comment type="caution">
    <text evidence="11">The sequence shown here is derived from an EMBL/GenBank/DDBJ whole genome shotgun (WGS) entry which is preliminary data.</text>
</comment>
<dbReference type="GO" id="GO:0005634">
    <property type="term" value="C:nucleus"/>
    <property type="evidence" value="ECO:0007669"/>
    <property type="project" value="UniProtKB-SubCell"/>
</dbReference>
<dbReference type="SUPFAM" id="SSF46689">
    <property type="entry name" value="Homeodomain-like"/>
    <property type="match status" value="1"/>
</dbReference>
<dbReference type="GO" id="GO:0000902">
    <property type="term" value="P:cell morphogenesis"/>
    <property type="evidence" value="ECO:0007669"/>
    <property type="project" value="UniProtKB-ARBA"/>
</dbReference>
<keyword evidence="3" id="KW-0677">Repeat</keyword>
<feature type="region of interest" description="Disordered" evidence="8">
    <location>
        <begin position="358"/>
        <end position="385"/>
    </location>
</feature>
<dbReference type="Proteomes" id="UP001359559">
    <property type="component" value="Unassembled WGS sequence"/>
</dbReference>
<dbReference type="PROSITE" id="PS50090">
    <property type="entry name" value="MYB_LIKE"/>
    <property type="match status" value="2"/>
</dbReference>
<dbReference type="EMBL" id="JAYKXN010000004">
    <property type="protein sequence ID" value="KAK7295389.1"/>
    <property type="molecule type" value="Genomic_DNA"/>
</dbReference>
<feature type="domain" description="Myb-like" evidence="9">
    <location>
        <begin position="62"/>
        <end position="112"/>
    </location>
</feature>
<name>A0AAN9JDP5_CLITE</name>
<dbReference type="FunFam" id="1.10.10.60:FF:000099">
    <property type="entry name" value="MYB transcription factor"/>
    <property type="match status" value="1"/>
</dbReference>
<dbReference type="InterPro" id="IPR017930">
    <property type="entry name" value="Myb_dom"/>
</dbReference>
<evidence type="ECO:0000256" key="2">
    <source>
        <dbReference type="ARBA" id="ARBA00022473"/>
    </source>
</evidence>
<evidence type="ECO:0000256" key="3">
    <source>
        <dbReference type="ARBA" id="ARBA00022737"/>
    </source>
</evidence>
<dbReference type="PANTHER" id="PTHR10641:SF586">
    <property type="entry name" value="TRANSCRIPTION FACTOR MYB16"/>
    <property type="match status" value="1"/>
</dbReference>
<dbReference type="SMART" id="SM00717">
    <property type="entry name" value="SANT"/>
    <property type="match status" value="2"/>
</dbReference>
<evidence type="ECO:0000313" key="11">
    <source>
        <dbReference type="EMBL" id="KAK7295389.1"/>
    </source>
</evidence>
<evidence type="ECO:0000256" key="4">
    <source>
        <dbReference type="ARBA" id="ARBA00023015"/>
    </source>
</evidence>
<dbReference type="Pfam" id="PF00249">
    <property type="entry name" value="Myb_DNA-binding"/>
    <property type="match status" value="2"/>
</dbReference>
<proteinExistence type="predicted"/>
<evidence type="ECO:0000256" key="8">
    <source>
        <dbReference type="SAM" id="MobiDB-lite"/>
    </source>
</evidence>
<feature type="compositionally biased region" description="Polar residues" evidence="8">
    <location>
        <begin position="133"/>
        <end position="150"/>
    </location>
</feature>
<evidence type="ECO:0000256" key="5">
    <source>
        <dbReference type="ARBA" id="ARBA00023125"/>
    </source>
</evidence>
<feature type="compositionally biased region" description="Low complexity" evidence="8">
    <location>
        <begin position="191"/>
        <end position="204"/>
    </location>
</feature>
<feature type="domain" description="HTH myb-type" evidence="10">
    <location>
        <begin position="9"/>
        <end position="61"/>
    </location>
</feature>
<evidence type="ECO:0000256" key="1">
    <source>
        <dbReference type="ARBA" id="ARBA00004123"/>
    </source>
</evidence>
<dbReference type="PROSITE" id="PS51294">
    <property type="entry name" value="HTH_MYB"/>
    <property type="match status" value="2"/>
</dbReference>
<organism evidence="11 12">
    <name type="scientific">Clitoria ternatea</name>
    <name type="common">Butterfly pea</name>
    <dbReference type="NCBI Taxonomy" id="43366"/>
    <lineage>
        <taxon>Eukaryota</taxon>
        <taxon>Viridiplantae</taxon>
        <taxon>Streptophyta</taxon>
        <taxon>Embryophyta</taxon>
        <taxon>Tracheophyta</taxon>
        <taxon>Spermatophyta</taxon>
        <taxon>Magnoliopsida</taxon>
        <taxon>eudicotyledons</taxon>
        <taxon>Gunneridae</taxon>
        <taxon>Pentapetalae</taxon>
        <taxon>rosids</taxon>
        <taxon>fabids</taxon>
        <taxon>Fabales</taxon>
        <taxon>Fabaceae</taxon>
        <taxon>Papilionoideae</taxon>
        <taxon>50 kb inversion clade</taxon>
        <taxon>NPAAA clade</taxon>
        <taxon>indigoferoid/millettioid clade</taxon>
        <taxon>Phaseoleae</taxon>
        <taxon>Clitoria</taxon>
    </lineage>
</organism>
<evidence type="ECO:0000256" key="7">
    <source>
        <dbReference type="ARBA" id="ARBA00023242"/>
    </source>
</evidence>
<keyword evidence="5" id="KW-0238">DNA-binding</keyword>
<sequence length="413" mass="45482">MGRSPCCDKVGLKKGPWTPEEDQKLLAYIEEHGHGSWRALPAKAGLQRCGKSCRLRWTNYLRPDIKRGKFSLQEEQTIIQLHALLGNRWSAIATHLPKRTDNEIKNYWNTHLKKRLTKMGIDPLTHKPKNDALLSSTDQGNSKTASNLSHMAQWESARLEAEARLVRESKRRTNSHSSLQNHHLGTCAHFPSSNAPSSSSSAPALHKHDHALLPSSSSHSLDHAMKGWNNDGTNVAITRISGGAGDIDLESPTSTLSFSENNIAPPIMNGVIEFVGSSERGLVKEEGGQEWNKGYDQNSTHDLENSMPFTSTLHAMTIDATWGSADHDQSLRASKSTSSAHAHVIEQGFTNLLLNASSDHRSLSPDDGGESNNHHGSGDDGSNGNDFYEDNKNYWNSIFNLVNYSSPSDSSMF</sequence>
<gene>
    <name evidence="11" type="ORF">RJT34_18296</name>
</gene>
<dbReference type="InterPro" id="IPR009057">
    <property type="entry name" value="Homeodomain-like_sf"/>
</dbReference>
<evidence type="ECO:0000256" key="6">
    <source>
        <dbReference type="ARBA" id="ARBA00023163"/>
    </source>
</evidence>
<evidence type="ECO:0000259" key="10">
    <source>
        <dbReference type="PROSITE" id="PS51294"/>
    </source>
</evidence>
<feature type="domain" description="HTH myb-type" evidence="10">
    <location>
        <begin position="62"/>
        <end position="116"/>
    </location>
</feature>
<dbReference type="CDD" id="cd00167">
    <property type="entry name" value="SANT"/>
    <property type="match status" value="2"/>
</dbReference>
<keyword evidence="2" id="KW-0217">Developmental protein</keyword>
<dbReference type="PANTHER" id="PTHR10641">
    <property type="entry name" value="MYB FAMILY TRANSCRIPTION FACTOR"/>
    <property type="match status" value="1"/>
</dbReference>
<keyword evidence="6" id="KW-0804">Transcription</keyword>
<accession>A0AAN9JDP5</accession>
<feature type="region of interest" description="Disordered" evidence="8">
    <location>
        <begin position="121"/>
        <end position="150"/>
    </location>
</feature>
<protein>
    <submittedName>
        <fullName evidence="11">Uncharacterized protein</fullName>
    </submittedName>
</protein>
<evidence type="ECO:0000259" key="9">
    <source>
        <dbReference type="PROSITE" id="PS50090"/>
    </source>
</evidence>
<feature type="region of interest" description="Disordered" evidence="8">
    <location>
        <begin position="167"/>
        <end position="206"/>
    </location>
</feature>
<dbReference type="InterPro" id="IPR015495">
    <property type="entry name" value="Myb_TF_plants"/>
</dbReference>
<keyword evidence="7" id="KW-0539">Nucleus</keyword>
<reference evidence="11 12" key="1">
    <citation type="submission" date="2024-01" db="EMBL/GenBank/DDBJ databases">
        <title>The genomes of 5 underutilized Papilionoideae crops provide insights into root nodulation and disease resistance.</title>
        <authorList>
            <person name="Yuan L."/>
        </authorList>
    </citation>
    <scope>NUCLEOTIDE SEQUENCE [LARGE SCALE GENOMIC DNA]</scope>
    <source>
        <strain evidence="11">LY-2023</strain>
        <tissue evidence="11">Leaf</tissue>
    </source>
</reference>
<evidence type="ECO:0000313" key="12">
    <source>
        <dbReference type="Proteomes" id="UP001359559"/>
    </source>
</evidence>
<dbReference type="GO" id="GO:0003677">
    <property type="term" value="F:DNA binding"/>
    <property type="evidence" value="ECO:0007669"/>
    <property type="project" value="UniProtKB-KW"/>
</dbReference>
<keyword evidence="12" id="KW-1185">Reference proteome</keyword>
<dbReference type="AlphaFoldDB" id="A0AAN9JDP5"/>
<comment type="subcellular location">
    <subcellularLocation>
        <location evidence="1">Nucleus</location>
    </subcellularLocation>
</comment>
<dbReference type="GO" id="GO:1901957">
    <property type="term" value="P:regulation of cutin biosynthetic process"/>
    <property type="evidence" value="ECO:0007669"/>
    <property type="project" value="UniProtKB-ARBA"/>
</dbReference>